<comment type="caution">
    <text evidence="2">The sequence shown here is derived from an EMBL/GenBank/DDBJ whole genome shotgun (WGS) entry which is preliminary data.</text>
</comment>
<dbReference type="Proteomes" id="UP000239663">
    <property type="component" value="Unassembled WGS sequence"/>
</dbReference>
<gene>
    <name evidence="2" type="ORF">CYL18_14625</name>
</gene>
<evidence type="ECO:0000313" key="2">
    <source>
        <dbReference type="EMBL" id="PQD94444.1"/>
    </source>
</evidence>
<reference evidence="2 3" key="1">
    <citation type="submission" date="2017-12" db="EMBL/GenBank/DDBJ databases">
        <title>Taxonomic description and draft genome of Pradoshia cofamensis Gen. nov., sp. nov., a thermotolerant bacillale isolated from anterior gut of earthworm Eisenia fetida.</title>
        <authorList>
            <person name="Saha T."/>
            <person name="Chakraborty R."/>
        </authorList>
    </citation>
    <scope>NUCLEOTIDE SEQUENCE [LARGE SCALE GENOMIC DNA]</scope>
    <source>
        <strain evidence="2 3">EAG3</strain>
    </source>
</reference>
<dbReference type="EMBL" id="PKOZ01000010">
    <property type="protein sequence ID" value="PQD94444.1"/>
    <property type="molecule type" value="Genomic_DNA"/>
</dbReference>
<accession>A0A2S7MXB0</accession>
<sequence length="150" mass="16648">MEDKKGMSSGENVELVDKDGAIEHLKKGLGKAVSGAAVLVDKATETVRTMLDRVLASSNKADNEAMKIYREAIKAMEEDIAKELAKDSPNYEFVIMMQDKKQEALDSVQVTHDKIGKRDVELFKVGTTTVMVISAMVLKGLEMWLKERKS</sequence>
<feature type="coiled-coil region" evidence="1">
    <location>
        <begin position="59"/>
        <end position="86"/>
    </location>
</feature>
<dbReference type="AlphaFoldDB" id="A0A2S7MXB0"/>
<keyword evidence="3" id="KW-1185">Reference proteome</keyword>
<dbReference type="RefSeq" id="WP_104850275.1">
    <property type="nucleotide sequence ID" value="NZ_PKOZ01000010.1"/>
</dbReference>
<evidence type="ECO:0000256" key="1">
    <source>
        <dbReference type="SAM" id="Coils"/>
    </source>
</evidence>
<name>A0A2S7MXB0_9BACI</name>
<organism evidence="2 3">
    <name type="scientific">Pradoshia eiseniae</name>
    <dbReference type="NCBI Taxonomy" id="2064768"/>
    <lineage>
        <taxon>Bacteria</taxon>
        <taxon>Bacillati</taxon>
        <taxon>Bacillota</taxon>
        <taxon>Bacilli</taxon>
        <taxon>Bacillales</taxon>
        <taxon>Bacillaceae</taxon>
        <taxon>Pradoshia</taxon>
    </lineage>
</organism>
<keyword evidence="1" id="KW-0175">Coiled coil</keyword>
<protein>
    <submittedName>
        <fullName evidence="2">Uncharacterized protein</fullName>
    </submittedName>
</protein>
<proteinExistence type="predicted"/>
<evidence type="ECO:0000313" key="3">
    <source>
        <dbReference type="Proteomes" id="UP000239663"/>
    </source>
</evidence>